<sequence>MALTTLKSLDAEIKQLEAQKKLVEKRDSEVPQAIAVLQKYSKVLTAAQRRQLAKLVGSAGDADAVAPVRAARPSKSSVKGRTLGKVAPKYRLPTGETWTGRGLTPKVFTAWAKSAEGKAWSAANVGEKYPAASSGKQQAKVGKAVVKKARKVGAKGKTASAPAKNGAKKIARNTVRKAKST</sequence>
<gene>
    <name evidence="4" type="ORF">CEK00_21015</name>
    <name evidence="3" type="ORF">CEK00_22575</name>
</gene>
<dbReference type="EMBL" id="NJGC01000153">
    <property type="protein sequence ID" value="PAM64441.1"/>
    <property type="molecule type" value="Genomic_DNA"/>
</dbReference>
<dbReference type="RefSeq" id="WP_095379461.1">
    <property type="nucleotide sequence ID" value="NZ_NJGC01000046.1"/>
</dbReference>
<name>A0A270MX85_STEMA</name>
<proteinExistence type="predicted"/>
<dbReference type="Proteomes" id="UP000216433">
    <property type="component" value="Unassembled WGS sequence"/>
</dbReference>
<evidence type="ECO:0000256" key="1">
    <source>
        <dbReference type="SAM" id="MobiDB-lite"/>
    </source>
</evidence>
<evidence type="ECO:0000313" key="3">
    <source>
        <dbReference type="EMBL" id="PAM64441.1"/>
    </source>
</evidence>
<dbReference type="Pfam" id="PF00816">
    <property type="entry name" value="Histone_HNS"/>
    <property type="match status" value="1"/>
</dbReference>
<dbReference type="InterPro" id="IPR027444">
    <property type="entry name" value="H-NS_C_dom"/>
</dbReference>
<dbReference type="SMART" id="SM00528">
    <property type="entry name" value="HNS"/>
    <property type="match status" value="1"/>
</dbReference>
<geneLocation type="plasmid" evidence="3">
    <name>unnamed1</name>
</geneLocation>
<reference evidence="3 5" key="1">
    <citation type="submission" date="2017-06" db="EMBL/GenBank/DDBJ databases">
        <title>Genome sequencing and assembly of Stenotrophomonas maltophilia DF07.</title>
        <authorList>
            <person name="Iyer R."/>
        </authorList>
    </citation>
    <scope>NUCLEOTIDE SEQUENCE [LARGE SCALE GENOMIC DNA]</scope>
    <source>
        <strain evidence="3 5">DF07</strain>
        <plasmid evidence="3">unnamed1</plasmid>
    </source>
</reference>
<evidence type="ECO:0000313" key="5">
    <source>
        <dbReference type="Proteomes" id="UP000216433"/>
    </source>
</evidence>
<keyword evidence="3" id="KW-0614">Plasmid</keyword>
<dbReference type="SUPFAM" id="SSF81273">
    <property type="entry name" value="H-NS histone-like proteins"/>
    <property type="match status" value="1"/>
</dbReference>
<evidence type="ECO:0000259" key="2">
    <source>
        <dbReference type="SMART" id="SM00528"/>
    </source>
</evidence>
<feature type="region of interest" description="Disordered" evidence="1">
    <location>
        <begin position="151"/>
        <end position="181"/>
    </location>
</feature>
<protein>
    <submittedName>
        <fullName evidence="3">Histone-like nucleoid-structuring protein</fullName>
    </submittedName>
</protein>
<accession>A0A270MX85</accession>
<dbReference type="GO" id="GO:0003677">
    <property type="term" value="F:DNA binding"/>
    <property type="evidence" value="ECO:0007669"/>
    <property type="project" value="InterPro"/>
</dbReference>
<organism evidence="3 5">
    <name type="scientific">Stenotrophomonas maltophilia</name>
    <name type="common">Pseudomonas maltophilia</name>
    <name type="synonym">Xanthomonas maltophilia</name>
    <dbReference type="NCBI Taxonomy" id="40324"/>
    <lineage>
        <taxon>Bacteria</taxon>
        <taxon>Pseudomonadati</taxon>
        <taxon>Pseudomonadota</taxon>
        <taxon>Gammaproteobacteria</taxon>
        <taxon>Lysobacterales</taxon>
        <taxon>Lysobacteraceae</taxon>
        <taxon>Stenotrophomonas</taxon>
        <taxon>Stenotrophomonas maltophilia group</taxon>
    </lineage>
</organism>
<feature type="compositionally biased region" description="Basic residues" evidence="1">
    <location>
        <begin position="166"/>
        <end position="181"/>
    </location>
</feature>
<comment type="caution">
    <text evidence="3">The sequence shown here is derived from an EMBL/GenBank/DDBJ whole genome shotgun (WGS) entry which is preliminary data.</text>
</comment>
<evidence type="ECO:0000313" key="4">
    <source>
        <dbReference type="EMBL" id="PAM66645.1"/>
    </source>
</evidence>
<dbReference type="AlphaFoldDB" id="A0A270MX85"/>
<dbReference type="EMBL" id="NJGC01000046">
    <property type="protein sequence ID" value="PAM66645.1"/>
    <property type="molecule type" value="Genomic_DNA"/>
</dbReference>
<feature type="domain" description="DNA-binding protein H-NS-like C-terminal" evidence="2">
    <location>
        <begin position="78"/>
        <end position="122"/>
    </location>
</feature>
<dbReference type="Gene3D" id="3.30.160.510">
    <property type="entry name" value="Histone-like nucleoid-structuring protein H-NS"/>
    <property type="match status" value="1"/>
</dbReference>